<dbReference type="RefSeq" id="XP_011409123.1">
    <property type="nucleotide sequence ID" value="XM_011410821.1"/>
</dbReference>
<keyword evidence="5" id="KW-1185">Reference proteome</keyword>
<dbReference type="AlphaFoldDB" id="A0AAN0IU13"/>
<dbReference type="Proteomes" id="UP000007879">
    <property type="component" value="Unassembled WGS sequence"/>
</dbReference>
<dbReference type="PROSITE" id="PS50297">
    <property type="entry name" value="ANK_REP_REGION"/>
    <property type="match status" value="1"/>
</dbReference>
<proteinExistence type="predicted"/>
<dbReference type="InterPro" id="IPR036770">
    <property type="entry name" value="Ankyrin_rpt-contain_sf"/>
</dbReference>
<dbReference type="Pfam" id="PF13637">
    <property type="entry name" value="Ank_4"/>
    <property type="match status" value="1"/>
</dbReference>
<dbReference type="PROSITE" id="PS50088">
    <property type="entry name" value="ANK_REPEAT"/>
    <property type="match status" value="1"/>
</dbReference>
<feature type="repeat" description="ANK" evidence="3">
    <location>
        <begin position="217"/>
        <end position="235"/>
    </location>
</feature>
<accession>A0AAN0IU13</accession>
<dbReference type="Gene3D" id="1.25.40.20">
    <property type="entry name" value="Ankyrin repeat-containing domain"/>
    <property type="match status" value="2"/>
</dbReference>
<evidence type="ECO:0000256" key="2">
    <source>
        <dbReference type="ARBA" id="ARBA00023043"/>
    </source>
</evidence>
<keyword evidence="1" id="KW-0677">Repeat</keyword>
<dbReference type="KEGG" id="aqu:105316029"/>
<reference evidence="4" key="2">
    <citation type="submission" date="2024-06" db="UniProtKB">
        <authorList>
            <consortium name="EnsemblMetazoa"/>
        </authorList>
    </citation>
    <scope>IDENTIFICATION</scope>
</reference>
<name>A0AAN0IU13_AMPQE</name>
<evidence type="ECO:0000313" key="5">
    <source>
        <dbReference type="Proteomes" id="UP000007879"/>
    </source>
</evidence>
<protein>
    <submittedName>
        <fullName evidence="4">Uncharacterized protein</fullName>
    </submittedName>
</protein>
<dbReference type="EnsemblMetazoa" id="XM_011410821.1">
    <property type="protein sequence ID" value="XP_011409123.1"/>
    <property type="gene ID" value="LOC105316029"/>
</dbReference>
<dbReference type="InterPro" id="IPR002110">
    <property type="entry name" value="Ankyrin_rpt"/>
</dbReference>
<evidence type="ECO:0000256" key="1">
    <source>
        <dbReference type="ARBA" id="ARBA00022737"/>
    </source>
</evidence>
<evidence type="ECO:0000256" key="3">
    <source>
        <dbReference type="PROSITE-ProRule" id="PRU00023"/>
    </source>
</evidence>
<dbReference type="PANTHER" id="PTHR24198">
    <property type="entry name" value="ANKYRIN REPEAT AND PROTEIN KINASE DOMAIN-CONTAINING PROTEIN"/>
    <property type="match status" value="1"/>
</dbReference>
<reference evidence="5" key="1">
    <citation type="journal article" date="2010" name="Nature">
        <title>The Amphimedon queenslandica genome and the evolution of animal complexity.</title>
        <authorList>
            <person name="Srivastava M."/>
            <person name="Simakov O."/>
            <person name="Chapman J."/>
            <person name="Fahey B."/>
            <person name="Gauthier M.E."/>
            <person name="Mitros T."/>
            <person name="Richards G.S."/>
            <person name="Conaco C."/>
            <person name="Dacre M."/>
            <person name="Hellsten U."/>
            <person name="Larroux C."/>
            <person name="Putnam N.H."/>
            <person name="Stanke M."/>
            <person name="Adamska M."/>
            <person name="Darling A."/>
            <person name="Degnan S.M."/>
            <person name="Oakley T.H."/>
            <person name="Plachetzki D.C."/>
            <person name="Zhai Y."/>
            <person name="Adamski M."/>
            <person name="Calcino A."/>
            <person name="Cummins S.F."/>
            <person name="Goodstein D.M."/>
            <person name="Harris C."/>
            <person name="Jackson D.J."/>
            <person name="Leys S.P."/>
            <person name="Shu S."/>
            <person name="Woodcroft B.J."/>
            <person name="Vervoort M."/>
            <person name="Kosik K.S."/>
            <person name="Manning G."/>
            <person name="Degnan B.M."/>
            <person name="Rokhsar D.S."/>
        </authorList>
    </citation>
    <scope>NUCLEOTIDE SEQUENCE [LARGE SCALE GENOMIC DNA]</scope>
</reference>
<dbReference type="Pfam" id="PF12796">
    <property type="entry name" value="Ank_2"/>
    <property type="match status" value="1"/>
</dbReference>
<dbReference type="SMART" id="SM00248">
    <property type="entry name" value="ANK"/>
    <property type="match status" value="4"/>
</dbReference>
<sequence>MGGHSDLVEFFIEKSCNTSQINSEGASLSLLACQSGELALVHKLESLNLFSPDDITKSGAGILHYTCRSVNNKSVELLKYLLNRYQLSIDVKNSKGVTPLHIASCLSLTDNDGNSVIHYSSLKGHTHFIKHITSQYPQYISFLHSTNNENWVPLHFACGNGNIQLVTFLINDMKCDVNAKDTRDNTCVTFACFSGNLDLVQLLIQEYKLEPLATDKYGLTALHAAAMTGHTHILE</sequence>
<dbReference type="PANTHER" id="PTHR24198:SF165">
    <property type="entry name" value="ANKYRIN REPEAT-CONTAINING PROTEIN-RELATED"/>
    <property type="match status" value="1"/>
</dbReference>
<keyword evidence="2 3" id="KW-0040">ANK repeat</keyword>
<evidence type="ECO:0000313" key="4">
    <source>
        <dbReference type="EnsemblMetazoa" id="XP_011409123.1"/>
    </source>
</evidence>
<dbReference type="GeneID" id="105316029"/>
<organism evidence="4 5">
    <name type="scientific">Amphimedon queenslandica</name>
    <name type="common">Sponge</name>
    <dbReference type="NCBI Taxonomy" id="400682"/>
    <lineage>
        <taxon>Eukaryota</taxon>
        <taxon>Metazoa</taxon>
        <taxon>Porifera</taxon>
        <taxon>Demospongiae</taxon>
        <taxon>Heteroscleromorpha</taxon>
        <taxon>Haplosclerida</taxon>
        <taxon>Niphatidae</taxon>
        <taxon>Amphimedon</taxon>
    </lineage>
</organism>
<dbReference type="SUPFAM" id="SSF48403">
    <property type="entry name" value="Ankyrin repeat"/>
    <property type="match status" value="1"/>
</dbReference>